<keyword evidence="11" id="KW-1133">Transmembrane helix</keyword>
<dbReference type="Gene3D" id="6.10.250.3020">
    <property type="match status" value="1"/>
</dbReference>
<comment type="caution">
    <text evidence="15">The sequence shown here is derived from an EMBL/GenBank/DDBJ whole genome shotgun (WGS) entry which is preliminary data.</text>
</comment>
<evidence type="ECO:0000256" key="1">
    <source>
        <dbReference type="ARBA" id="ARBA00000085"/>
    </source>
</evidence>
<dbReference type="Gene3D" id="3.30.565.10">
    <property type="entry name" value="Histidine kinase-like ATPase, C-terminal domain"/>
    <property type="match status" value="1"/>
</dbReference>
<dbReference type="PANTHER" id="PTHR43065:SF46">
    <property type="entry name" value="C4-DICARBOXYLATE TRANSPORT SENSOR PROTEIN DCTB"/>
    <property type="match status" value="1"/>
</dbReference>
<keyword evidence="5" id="KW-0597">Phosphoprotein</keyword>
<dbReference type="CDD" id="cd12914">
    <property type="entry name" value="PDC1_DGC_like"/>
    <property type="match status" value="1"/>
</dbReference>
<dbReference type="PROSITE" id="PS50109">
    <property type="entry name" value="HIS_KIN"/>
    <property type="match status" value="1"/>
</dbReference>
<evidence type="ECO:0000256" key="6">
    <source>
        <dbReference type="ARBA" id="ARBA00022679"/>
    </source>
</evidence>
<dbReference type="InterPro" id="IPR003594">
    <property type="entry name" value="HATPase_dom"/>
</dbReference>
<dbReference type="InterPro" id="IPR004358">
    <property type="entry name" value="Sig_transdc_His_kin-like_C"/>
</dbReference>
<name>A0ABY1NLN0_9RHOB</name>
<evidence type="ECO:0000256" key="12">
    <source>
        <dbReference type="ARBA" id="ARBA00023012"/>
    </source>
</evidence>
<keyword evidence="9 15" id="KW-0418">Kinase</keyword>
<dbReference type="SUPFAM" id="SSF55874">
    <property type="entry name" value="ATPase domain of HSP90 chaperone/DNA topoisomerase II/histidine kinase"/>
    <property type="match status" value="1"/>
</dbReference>
<protein>
    <recommendedName>
        <fullName evidence="3">histidine kinase</fullName>
        <ecNumber evidence="3">2.7.13.3</ecNumber>
    </recommendedName>
</protein>
<evidence type="ECO:0000256" key="13">
    <source>
        <dbReference type="SAM" id="Coils"/>
    </source>
</evidence>
<dbReference type="InterPro" id="IPR005467">
    <property type="entry name" value="His_kinase_dom"/>
</dbReference>
<dbReference type="InterPro" id="IPR003661">
    <property type="entry name" value="HisK_dim/P_dom"/>
</dbReference>
<dbReference type="Proteomes" id="UP001157961">
    <property type="component" value="Unassembled WGS sequence"/>
</dbReference>
<keyword evidence="10" id="KW-0067">ATP-binding</keyword>
<evidence type="ECO:0000256" key="11">
    <source>
        <dbReference type="ARBA" id="ARBA00022989"/>
    </source>
</evidence>
<dbReference type="SMART" id="SM00387">
    <property type="entry name" value="HATPase_c"/>
    <property type="match status" value="1"/>
</dbReference>
<sequence length="578" mass="63022">MSRLPLILSALLTLLVGFVVQRAAFDYFSQEEWSKAQGQLSLYRSTVVAELEQHSHLTHILARDTFVTEAVAGAGTGALNQRLEDFAKQAGLESIYLMDANGVTIAASNHATDTSFVGHNYGFRPYFKDALQGKHGRFYAIGMTTGLPGLFLADGVVVEGHEVAGVIAIKKGFSVLEDSWRRAGEQVILTNNDGVVLLASDPTWRYRALRPLTEVQKEKIGAVRQFSGQPLNPLQWRVKANNRAVIGGDERMHLVADDLPDGWQLHYFADDDRAVARSWLATAAVVFLAGSLMIVFQVQRARRVGRALKRAVKEEAQLRTSNLQLAKEVAERKATEERLQKTQKELEQASRLAALGQLSASVTHELGQPIAAMRNHLAAAEINPKNAARLGPEIGGLVGRMEGITRQLKFFATSGGDAFEVFDLREAMQAGLSLLAPNIEKGAILVDLQMPEAAVWVRGNRLRLEQVITNVLRNACDAMEEEPADSQLSVYVGQSDAQAFFEVLDTGHGLGTASLADLQEPFVTTRESGRGMGLGLAISASIIKDHDGTMSARARAEGGAVFRVMMPLVTDMEDEQIP</sequence>
<evidence type="ECO:0000256" key="2">
    <source>
        <dbReference type="ARBA" id="ARBA00004651"/>
    </source>
</evidence>
<comment type="subcellular location">
    <subcellularLocation>
        <location evidence="2">Cell membrane</location>
        <topology evidence="2">Multi-pass membrane protein</topology>
    </subcellularLocation>
</comment>
<dbReference type="CDD" id="cd00082">
    <property type="entry name" value="HisKA"/>
    <property type="match status" value="1"/>
</dbReference>
<keyword evidence="7" id="KW-0812">Transmembrane</keyword>
<dbReference type="SUPFAM" id="SSF103190">
    <property type="entry name" value="Sensory domain-like"/>
    <property type="match status" value="1"/>
</dbReference>
<dbReference type="InterPro" id="IPR017055">
    <property type="entry name" value="Sig_transdc_His_kinase_DctB"/>
</dbReference>
<evidence type="ECO:0000256" key="7">
    <source>
        <dbReference type="ARBA" id="ARBA00022692"/>
    </source>
</evidence>
<keyword evidence="16" id="KW-1185">Reference proteome</keyword>
<dbReference type="Pfam" id="PF02518">
    <property type="entry name" value="HATPase_c"/>
    <property type="match status" value="1"/>
</dbReference>
<organism evidence="15 16">
    <name type="scientific">Shimia sagamensis</name>
    <dbReference type="NCBI Taxonomy" id="1566352"/>
    <lineage>
        <taxon>Bacteria</taxon>
        <taxon>Pseudomonadati</taxon>
        <taxon>Pseudomonadota</taxon>
        <taxon>Alphaproteobacteria</taxon>
        <taxon>Rhodobacterales</taxon>
        <taxon>Roseobacteraceae</taxon>
    </lineage>
</organism>
<reference evidence="15 16" key="1">
    <citation type="submission" date="2017-05" db="EMBL/GenBank/DDBJ databases">
        <authorList>
            <person name="Varghese N."/>
            <person name="Submissions S."/>
        </authorList>
    </citation>
    <scope>NUCLEOTIDE SEQUENCE [LARGE SCALE GENOMIC DNA]</scope>
    <source>
        <strain evidence="15 16">DSM 29734</strain>
    </source>
</reference>
<dbReference type="Gene3D" id="1.10.287.130">
    <property type="match status" value="1"/>
</dbReference>
<accession>A0ABY1NLN0</accession>
<dbReference type="EC" id="2.7.13.3" evidence="3"/>
<keyword evidence="13" id="KW-0175">Coiled coil</keyword>
<dbReference type="InterPro" id="IPR036890">
    <property type="entry name" value="HATPase_C_sf"/>
</dbReference>
<keyword evidence="4" id="KW-1003">Cell membrane</keyword>
<dbReference type="EMBL" id="FXTY01000002">
    <property type="protein sequence ID" value="SMP12712.1"/>
    <property type="molecule type" value="Genomic_DNA"/>
</dbReference>
<dbReference type="PRINTS" id="PR00344">
    <property type="entry name" value="BCTRLSENSOR"/>
</dbReference>
<evidence type="ECO:0000256" key="4">
    <source>
        <dbReference type="ARBA" id="ARBA00022475"/>
    </source>
</evidence>
<keyword evidence="6" id="KW-0808">Transferase</keyword>
<evidence type="ECO:0000256" key="5">
    <source>
        <dbReference type="ARBA" id="ARBA00022553"/>
    </source>
</evidence>
<evidence type="ECO:0000313" key="16">
    <source>
        <dbReference type="Proteomes" id="UP001157961"/>
    </source>
</evidence>
<dbReference type="GO" id="GO:0016301">
    <property type="term" value="F:kinase activity"/>
    <property type="evidence" value="ECO:0007669"/>
    <property type="project" value="UniProtKB-KW"/>
</dbReference>
<evidence type="ECO:0000256" key="9">
    <source>
        <dbReference type="ARBA" id="ARBA00022777"/>
    </source>
</evidence>
<comment type="catalytic activity">
    <reaction evidence="1">
        <text>ATP + protein L-histidine = ADP + protein N-phospho-L-histidine.</text>
        <dbReference type="EC" id="2.7.13.3"/>
    </reaction>
</comment>
<evidence type="ECO:0000259" key="14">
    <source>
        <dbReference type="PROSITE" id="PS50109"/>
    </source>
</evidence>
<keyword evidence="8" id="KW-0547">Nucleotide-binding</keyword>
<gene>
    <name evidence="15" type="ORF">SAMN06265373_102379</name>
</gene>
<evidence type="ECO:0000256" key="8">
    <source>
        <dbReference type="ARBA" id="ARBA00022741"/>
    </source>
</evidence>
<evidence type="ECO:0000313" key="15">
    <source>
        <dbReference type="EMBL" id="SMP12712.1"/>
    </source>
</evidence>
<dbReference type="PIRSF" id="PIRSF036431">
    <property type="entry name" value="STHK_DctB"/>
    <property type="match status" value="1"/>
</dbReference>
<evidence type="ECO:0000256" key="10">
    <source>
        <dbReference type="ARBA" id="ARBA00022840"/>
    </source>
</evidence>
<dbReference type="InterPro" id="IPR029151">
    <property type="entry name" value="Sensor-like_sf"/>
</dbReference>
<feature type="coiled-coil region" evidence="13">
    <location>
        <begin position="313"/>
        <end position="352"/>
    </location>
</feature>
<evidence type="ECO:0000256" key="3">
    <source>
        <dbReference type="ARBA" id="ARBA00012438"/>
    </source>
</evidence>
<dbReference type="Gene3D" id="3.30.450.20">
    <property type="entry name" value="PAS domain"/>
    <property type="match status" value="2"/>
</dbReference>
<feature type="domain" description="Histidine kinase" evidence="14">
    <location>
        <begin position="361"/>
        <end position="570"/>
    </location>
</feature>
<keyword evidence="11" id="KW-0472">Membrane</keyword>
<proteinExistence type="predicted"/>
<dbReference type="RefSeq" id="WP_283425123.1">
    <property type="nucleotide sequence ID" value="NZ_FXTY01000002.1"/>
</dbReference>
<dbReference type="PANTHER" id="PTHR43065">
    <property type="entry name" value="SENSOR HISTIDINE KINASE"/>
    <property type="match status" value="1"/>
</dbReference>
<keyword evidence="12" id="KW-0902">Two-component regulatory system</keyword>